<comment type="caution">
    <text evidence="2">The sequence shown here is derived from an EMBL/GenBank/DDBJ whole genome shotgun (WGS) entry which is preliminary data.</text>
</comment>
<feature type="transmembrane region" description="Helical" evidence="1">
    <location>
        <begin position="12"/>
        <end position="32"/>
    </location>
</feature>
<accession>A0A510UMY4</accession>
<proteinExistence type="predicted"/>
<evidence type="ECO:0000313" key="2">
    <source>
        <dbReference type="EMBL" id="GEK16008.1"/>
    </source>
</evidence>
<dbReference type="AlphaFoldDB" id="A0A510UMY4"/>
<evidence type="ECO:0000256" key="1">
    <source>
        <dbReference type="SAM" id="Phobius"/>
    </source>
</evidence>
<gene>
    <name evidence="2" type="ORF">AFI02nite_40440</name>
</gene>
<name>A0A510UMY4_ALIFS</name>
<evidence type="ECO:0000313" key="3">
    <source>
        <dbReference type="Proteomes" id="UP000321787"/>
    </source>
</evidence>
<organism evidence="2 3">
    <name type="scientific">Aliivibrio fischeri</name>
    <name type="common">Vibrio fischeri</name>
    <dbReference type="NCBI Taxonomy" id="668"/>
    <lineage>
        <taxon>Bacteria</taxon>
        <taxon>Pseudomonadati</taxon>
        <taxon>Pseudomonadota</taxon>
        <taxon>Gammaproteobacteria</taxon>
        <taxon>Vibrionales</taxon>
        <taxon>Vibrionaceae</taxon>
        <taxon>Aliivibrio</taxon>
    </lineage>
</organism>
<dbReference type="EMBL" id="BJTZ01000054">
    <property type="protein sequence ID" value="GEK16008.1"/>
    <property type="molecule type" value="Genomic_DNA"/>
</dbReference>
<reference evidence="2 3" key="1">
    <citation type="submission" date="2019-07" db="EMBL/GenBank/DDBJ databases">
        <title>Whole genome shotgun sequence of Aliivibrio fischeri NBRC 101058.</title>
        <authorList>
            <person name="Hosoyama A."/>
            <person name="Uohara A."/>
            <person name="Ohji S."/>
            <person name="Ichikawa N."/>
        </authorList>
    </citation>
    <scope>NUCLEOTIDE SEQUENCE [LARGE SCALE GENOMIC DNA]</scope>
    <source>
        <strain evidence="2 3">NBRC 101058</strain>
    </source>
</reference>
<keyword evidence="1" id="KW-1133">Transmembrane helix</keyword>
<sequence>MKSGVKRIQVSNKVFAVICVLVLCFFSLISFLKEEKSFSGEVIFSRCIETGKSEESVEVIVSNEKVKKRFSFGLSQYVCKDAVELISAGNLISVSYESFKGRFVTVNQVSFDGKSLSLRGDK</sequence>
<keyword evidence="1" id="KW-0472">Membrane</keyword>
<keyword evidence="1" id="KW-0812">Transmembrane</keyword>
<protein>
    <submittedName>
        <fullName evidence="2">Uncharacterized protein</fullName>
    </submittedName>
</protein>
<dbReference type="Proteomes" id="UP000321787">
    <property type="component" value="Unassembled WGS sequence"/>
</dbReference>